<dbReference type="GO" id="GO:0003676">
    <property type="term" value="F:nucleic acid binding"/>
    <property type="evidence" value="ECO:0007669"/>
    <property type="project" value="InterPro"/>
</dbReference>
<evidence type="ECO:0000313" key="5">
    <source>
        <dbReference type="EMBL" id="MDQ6414151.1"/>
    </source>
</evidence>
<reference evidence="5" key="1">
    <citation type="submission" date="2022-06" db="EMBL/GenBank/DDBJ databases">
        <title>PHB producers.</title>
        <authorList>
            <person name="Besaury L."/>
        </authorList>
    </citation>
    <scope>NUCLEOTIDE SEQUENCE</scope>
    <source>
        <strain evidence="5 6">SEWS6</strain>
    </source>
</reference>
<dbReference type="EMBL" id="JAMXWF010000093">
    <property type="protein sequence ID" value="MDQ6414151.1"/>
    <property type="molecule type" value="Genomic_DNA"/>
</dbReference>
<dbReference type="AlphaFoldDB" id="A0AAP5BM29"/>
<dbReference type="SUPFAM" id="SSF53335">
    <property type="entry name" value="S-adenosyl-L-methionine-dependent methyltransferases"/>
    <property type="match status" value="1"/>
</dbReference>
<dbReference type="RefSeq" id="WP_266243597.1">
    <property type="nucleotide sequence ID" value="NZ_JAMXWF010000093.1"/>
</dbReference>
<dbReference type="GO" id="GO:0008757">
    <property type="term" value="F:S-adenosylmethionine-dependent methyltransferase activity"/>
    <property type="evidence" value="ECO:0007669"/>
    <property type="project" value="UniProtKB-ARBA"/>
</dbReference>
<dbReference type="GO" id="GO:0008170">
    <property type="term" value="F:N-methyltransferase activity"/>
    <property type="evidence" value="ECO:0007669"/>
    <property type="project" value="UniProtKB-ARBA"/>
</dbReference>
<dbReference type="EMBL" id="JAPKHW010000093">
    <property type="protein sequence ID" value="MCX4152339.1"/>
    <property type="molecule type" value="Genomic_DNA"/>
</dbReference>
<evidence type="ECO:0000256" key="2">
    <source>
        <dbReference type="ARBA" id="ARBA00022691"/>
    </source>
</evidence>
<sequence>MKLTKAQTRAMSEVNKLVALERRLTDDERSFVLENYHPGATSNNAEIGAFFTPSDLARDFSVEVCGGNTVVDLCAGIGALAYACEYQAKDFVCVESNAEYVRVGRKVMPDARWIHADVFSDWWKDLAKFDFAISNPPYGHVRADGFQGRYTGGEAEYKVIEQASRVAKWGVFLLPQLSAPFMLSGVQCFQDSVSAKCQKFMDQTGIELGSNSGLDTSRYADEWQGVTMTCEIVICDFEAEEEDAPTGSRVAHPVARVQPINQMDLFALTV</sequence>
<keyword evidence="1 5" id="KW-0808">Transferase</keyword>
<organism evidence="5 7">
    <name type="scientific">Paraburkholderia madseniana</name>
    <dbReference type="NCBI Taxonomy" id="2599607"/>
    <lineage>
        <taxon>Bacteria</taxon>
        <taxon>Pseudomonadati</taxon>
        <taxon>Pseudomonadota</taxon>
        <taxon>Betaproteobacteria</taxon>
        <taxon>Burkholderiales</taxon>
        <taxon>Burkholderiaceae</taxon>
        <taxon>Paraburkholderia</taxon>
    </lineage>
</organism>
<keyword evidence="2" id="KW-0949">S-adenosyl-L-methionine</keyword>
<dbReference type="PROSITE" id="PS00092">
    <property type="entry name" value="N6_MTASE"/>
    <property type="match status" value="1"/>
</dbReference>
<keyword evidence="1 5" id="KW-0489">Methyltransferase</keyword>
<dbReference type="PRINTS" id="PR00507">
    <property type="entry name" value="N12N6MTFRASE"/>
</dbReference>
<evidence type="ECO:0000256" key="1">
    <source>
        <dbReference type="ARBA" id="ARBA00022603"/>
    </source>
</evidence>
<evidence type="ECO:0000259" key="3">
    <source>
        <dbReference type="Pfam" id="PF05175"/>
    </source>
</evidence>
<dbReference type="CDD" id="cd02440">
    <property type="entry name" value="AdoMet_MTases"/>
    <property type="match status" value="1"/>
</dbReference>
<evidence type="ECO:0000313" key="7">
    <source>
        <dbReference type="Proteomes" id="UP001242288"/>
    </source>
</evidence>
<evidence type="ECO:0000313" key="6">
    <source>
        <dbReference type="Proteomes" id="UP001209412"/>
    </source>
</evidence>
<dbReference type="InterPro" id="IPR007848">
    <property type="entry name" value="Small_mtfrase_dom"/>
</dbReference>
<accession>A0AAP5BM29</accession>
<protein>
    <submittedName>
        <fullName evidence="5">Methyltransferase</fullName>
    </submittedName>
</protein>
<dbReference type="Gene3D" id="3.40.50.150">
    <property type="entry name" value="Vaccinia Virus protein VP39"/>
    <property type="match status" value="1"/>
</dbReference>
<dbReference type="GO" id="GO:0032259">
    <property type="term" value="P:methylation"/>
    <property type="evidence" value="ECO:0007669"/>
    <property type="project" value="UniProtKB-KW"/>
</dbReference>
<comment type="caution">
    <text evidence="5">The sequence shown here is derived from an EMBL/GenBank/DDBJ whole genome shotgun (WGS) entry which is preliminary data.</text>
</comment>
<gene>
    <name evidence="5" type="ORF">NIE36_44375</name>
    <name evidence="4" type="ORF">OSB80_44485</name>
</gene>
<keyword evidence="6" id="KW-1185">Reference proteome</keyword>
<dbReference type="Proteomes" id="UP001242288">
    <property type="component" value="Unassembled WGS sequence"/>
</dbReference>
<proteinExistence type="predicted"/>
<evidence type="ECO:0000313" key="4">
    <source>
        <dbReference type="EMBL" id="MCX4152339.1"/>
    </source>
</evidence>
<dbReference type="InterPro" id="IPR029063">
    <property type="entry name" value="SAM-dependent_MTases_sf"/>
</dbReference>
<dbReference type="Pfam" id="PF05175">
    <property type="entry name" value="MTS"/>
    <property type="match status" value="1"/>
</dbReference>
<dbReference type="Proteomes" id="UP001209412">
    <property type="component" value="Unassembled WGS sequence"/>
</dbReference>
<dbReference type="InterPro" id="IPR002052">
    <property type="entry name" value="DNA_methylase_N6_adenine_CS"/>
</dbReference>
<feature type="domain" description="Methyltransferase small" evidence="3">
    <location>
        <begin position="67"/>
        <end position="139"/>
    </location>
</feature>
<name>A0AAP5BM29_9BURK</name>